<comment type="caution">
    <text evidence="1">The sequence shown here is derived from an EMBL/GenBank/DDBJ whole genome shotgun (WGS) entry which is preliminary data.</text>
</comment>
<name>A0A5J4S9X6_9ZZZZ</name>
<dbReference type="EMBL" id="SNRY01000299">
    <property type="protein sequence ID" value="KAA6342909.1"/>
    <property type="molecule type" value="Genomic_DNA"/>
</dbReference>
<accession>A0A5J4S9X6</accession>
<proteinExistence type="predicted"/>
<gene>
    <name evidence="1" type="ORF">EZS27_009369</name>
</gene>
<reference evidence="1" key="1">
    <citation type="submission" date="2019-03" db="EMBL/GenBank/DDBJ databases">
        <title>Single cell metagenomics reveals metabolic interactions within the superorganism composed of flagellate Streblomastix strix and complex community of Bacteroidetes bacteria on its surface.</title>
        <authorList>
            <person name="Treitli S.C."/>
            <person name="Kolisko M."/>
            <person name="Husnik F."/>
            <person name="Keeling P."/>
            <person name="Hampl V."/>
        </authorList>
    </citation>
    <scope>NUCLEOTIDE SEQUENCE</scope>
    <source>
        <strain evidence="1">STM</strain>
    </source>
</reference>
<organism evidence="1">
    <name type="scientific">termite gut metagenome</name>
    <dbReference type="NCBI Taxonomy" id="433724"/>
    <lineage>
        <taxon>unclassified sequences</taxon>
        <taxon>metagenomes</taxon>
        <taxon>organismal metagenomes</taxon>
    </lineage>
</organism>
<evidence type="ECO:0000313" key="1">
    <source>
        <dbReference type="EMBL" id="KAA6342909.1"/>
    </source>
</evidence>
<protein>
    <submittedName>
        <fullName evidence="1">Uncharacterized protein</fullName>
    </submittedName>
</protein>
<dbReference type="AlphaFoldDB" id="A0A5J4S9X6"/>
<sequence length="102" mass="11714">MRQTEPRELKLSVVELKKIIINCSEVAVQRHAEILKKGTGMLKKREVYRFLQEKGEKQSLLEQMEKDGLIKGHRKGKAINSPILYRKSELLAALAAINMTRL</sequence>